<sequence length="228" mass="24864">MFFFKFLFAAIVSLSTTNFPASAQVPPVLKHNDIHCPAGYQVSFVHNDYTYLGDFQAFTNITGSFYDILWTGGVPATSTTGTDNVPGATRAGPWFGGVFNETLTYYHLDDELYIWTYHGATFTYAPNGTAILTMAAYAETTRFESICSGAGVYIDIHTYICSDNPPLAYDLLYSLHMVTFQQLALNASALVLAGDCPNRGGHWTEAGSLASRAGALDLAMSAQRKKRS</sequence>
<keyword evidence="1" id="KW-0732">Signal</keyword>
<dbReference type="Proteomes" id="UP001221142">
    <property type="component" value="Unassembled WGS sequence"/>
</dbReference>
<accession>A0AAD7FZ15</accession>
<protein>
    <submittedName>
        <fullName evidence="2">Uncharacterized protein</fullName>
    </submittedName>
</protein>
<name>A0AAD7FZ15_9AGAR</name>
<evidence type="ECO:0000313" key="3">
    <source>
        <dbReference type="Proteomes" id="UP001221142"/>
    </source>
</evidence>
<dbReference type="AlphaFoldDB" id="A0AAD7FZ15"/>
<proteinExistence type="predicted"/>
<comment type="caution">
    <text evidence="2">The sequence shown here is derived from an EMBL/GenBank/DDBJ whole genome shotgun (WGS) entry which is preliminary data.</text>
</comment>
<feature type="chain" id="PRO_5041904425" evidence="1">
    <location>
        <begin position="24"/>
        <end position="228"/>
    </location>
</feature>
<evidence type="ECO:0000256" key="1">
    <source>
        <dbReference type="SAM" id="SignalP"/>
    </source>
</evidence>
<dbReference type="EMBL" id="JARKIF010000001">
    <property type="protein sequence ID" value="KAJ7650921.1"/>
    <property type="molecule type" value="Genomic_DNA"/>
</dbReference>
<feature type="signal peptide" evidence="1">
    <location>
        <begin position="1"/>
        <end position="23"/>
    </location>
</feature>
<reference evidence="2" key="1">
    <citation type="submission" date="2023-03" db="EMBL/GenBank/DDBJ databases">
        <title>Massive genome expansion in bonnet fungi (Mycena s.s.) driven by repeated elements and novel gene families across ecological guilds.</title>
        <authorList>
            <consortium name="Lawrence Berkeley National Laboratory"/>
            <person name="Harder C.B."/>
            <person name="Miyauchi S."/>
            <person name="Viragh M."/>
            <person name="Kuo A."/>
            <person name="Thoen E."/>
            <person name="Andreopoulos B."/>
            <person name="Lu D."/>
            <person name="Skrede I."/>
            <person name="Drula E."/>
            <person name="Henrissat B."/>
            <person name="Morin E."/>
            <person name="Kohler A."/>
            <person name="Barry K."/>
            <person name="LaButti K."/>
            <person name="Morin E."/>
            <person name="Salamov A."/>
            <person name="Lipzen A."/>
            <person name="Mereny Z."/>
            <person name="Hegedus B."/>
            <person name="Baldrian P."/>
            <person name="Stursova M."/>
            <person name="Weitz H."/>
            <person name="Taylor A."/>
            <person name="Grigoriev I.V."/>
            <person name="Nagy L.G."/>
            <person name="Martin F."/>
            <person name="Kauserud H."/>
        </authorList>
    </citation>
    <scope>NUCLEOTIDE SEQUENCE</scope>
    <source>
        <strain evidence="2">9284</strain>
    </source>
</reference>
<gene>
    <name evidence="2" type="ORF">FB45DRAFT_859578</name>
</gene>
<organism evidence="2 3">
    <name type="scientific">Roridomyces roridus</name>
    <dbReference type="NCBI Taxonomy" id="1738132"/>
    <lineage>
        <taxon>Eukaryota</taxon>
        <taxon>Fungi</taxon>
        <taxon>Dikarya</taxon>
        <taxon>Basidiomycota</taxon>
        <taxon>Agaricomycotina</taxon>
        <taxon>Agaricomycetes</taxon>
        <taxon>Agaricomycetidae</taxon>
        <taxon>Agaricales</taxon>
        <taxon>Marasmiineae</taxon>
        <taxon>Mycenaceae</taxon>
        <taxon>Roridomyces</taxon>
    </lineage>
</organism>
<keyword evidence="3" id="KW-1185">Reference proteome</keyword>
<evidence type="ECO:0000313" key="2">
    <source>
        <dbReference type="EMBL" id="KAJ7650921.1"/>
    </source>
</evidence>